<keyword evidence="3" id="KW-1185">Reference proteome</keyword>
<dbReference type="Pfam" id="PF03478">
    <property type="entry name" value="Beta-prop_KIB1-4"/>
    <property type="match status" value="1"/>
</dbReference>
<protein>
    <recommendedName>
        <fullName evidence="1">KIB1-4 beta-propeller domain-containing protein</fullName>
    </recommendedName>
</protein>
<evidence type="ECO:0000259" key="1">
    <source>
        <dbReference type="Pfam" id="PF03478"/>
    </source>
</evidence>
<name>A0AAV5LDU7_9ROSI</name>
<reference evidence="2 3" key="1">
    <citation type="journal article" date="2021" name="Commun. Biol.">
        <title>The genome of Shorea leprosula (Dipterocarpaceae) highlights the ecological relevance of drought in aseasonal tropical rainforests.</title>
        <authorList>
            <person name="Ng K.K.S."/>
            <person name="Kobayashi M.J."/>
            <person name="Fawcett J.A."/>
            <person name="Hatakeyama M."/>
            <person name="Paape T."/>
            <person name="Ng C.H."/>
            <person name="Ang C.C."/>
            <person name="Tnah L.H."/>
            <person name="Lee C.T."/>
            <person name="Nishiyama T."/>
            <person name="Sese J."/>
            <person name="O'Brien M.J."/>
            <person name="Copetti D."/>
            <person name="Mohd Noor M.I."/>
            <person name="Ong R.C."/>
            <person name="Putra M."/>
            <person name="Sireger I.Z."/>
            <person name="Indrioko S."/>
            <person name="Kosugi Y."/>
            <person name="Izuno A."/>
            <person name="Isagi Y."/>
            <person name="Lee S.L."/>
            <person name="Shimizu K.K."/>
        </authorList>
    </citation>
    <scope>NUCLEOTIDE SEQUENCE [LARGE SCALE GENOMIC DNA]</scope>
    <source>
        <strain evidence="2">214</strain>
    </source>
</reference>
<feature type="domain" description="KIB1-4 beta-propeller" evidence="1">
    <location>
        <begin position="39"/>
        <end position="302"/>
    </location>
</feature>
<comment type="caution">
    <text evidence="2">The sequence shown here is derived from an EMBL/GenBank/DDBJ whole genome shotgun (WGS) entry which is preliminary data.</text>
</comment>
<dbReference type="AlphaFoldDB" id="A0AAV5LDU7"/>
<gene>
    <name evidence="2" type="ORF">SLEP1_g43692</name>
</gene>
<proteinExistence type="predicted"/>
<dbReference type="PANTHER" id="PTHR47123:SF6">
    <property type="entry name" value="F-BOX PROTEIN SKIP23-LIKE ISOFORM X1"/>
    <property type="match status" value="1"/>
</dbReference>
<evidence type="ECO:0000313" key="3">
    <source>
        <dbReference type="Proteomes" id="UP001054252"/>
    </source>
</evidence>
<dbReference type="InterPro" id="IPR005174">
    <property type="entry name" value="KIB1-4_b-propeller"/>
</dbReference>
<accession>A0AAV5LDU7</accession>
<dbReference type="EMBL" id="BPVZ01000110">
    <property type="protein sequence ID" value="GKV35428.1"/>
    <property type="molecule type" value="Genomic_DNA"/>
</dbReference>
<dbReference type="PANTHER" id="PTHR47123">
    <property type="entry name" value="F-BOX PROTEIN SKIP23"/>
    <property type="match status" value="1"/>
</dbReference>
<dbReference type="InterPro" id="IPR051304">
    <property type="entry name" value="SCF_F-box_domain"/>
</dbReference>
<dbReference type="Proteomes" id="UP001054252">
    <property type="component" value="Unassembled WGS sequence"/>
</dbReference>
<evidence type="ECO:0000313" key="2">
    <source>
        <dbReference type="EMBL" id="GKV35428.1"/>
    </source>
</evidence>
<sequence length="339" mass="37827">MALLHPSLSRIPSFIHLLLLHHKAKRSTRIQPPSVSKHNLVLWLLTRTRITAAVGCPETKRQFPSVLALKTRTVESICQSTALCIGGRMSRVALSSRPNSSTGDPRPLGRLCSNLLGDDNWSVVGKHIHDVIHFNEKFYAVDSSSRLFVWEELSLQLIKVIGPAMVGDGIFQVTNEGNRNRILAYFRLVKSSGDLFLVYGKPNGISCCSYSRGHSSSTCERADFRFFKLNQVLRIFQEVNSIGDQVFFLGNDCSFSVSARELTGLEPDCLYFVNDSAPFGINKFNIDCDGENLSNNKWIGVFKLSERKGAPLASYPEYSKIFWPSLSWLQSCPSPSSSD</sequence>
<organism evidence="2 3">
    <name type="scientific">Rubroshorea leprosula</name>
    <dbReference type="NCBI Taxonomy" id="152421"/>
    <lineage>
        <taxon>Eukaryota</taxon>
        <taxon>Viridiplantae</taxon>
        <taxon>Streptophyta</taxon>
        <taxon>Embryophyta</taxon>
        <taxon>Tracheophyta</taxon>
        <taxon>Spermatophyta</taxon>
        <taxon>Magnoliopsida</taxon>
        <taxon>eudicotyledons</taxon>
        <taxon>Gunneridae</taxon>
        <taxon>Pentapetalae</taxon>
        <taxon>rosids</taxon>
        <taxon>malvids</taxon>
        <taxon>Malvales</taxon>
        <taxon>Dipterocarpaceae</taxon>
        <taxon>Rubroshorea</taxon>
    </lineage>
</organism>